<comment type="caution">
    <text evidence="1">The sequence shown here is derived from an EMBL/GenBank/DDBJ whole genome shotgun (WGS) entry which is preliminary data.</text>
</comment>
<dbReference type="OrthoDB" id="880456at2"/>
<dbReference type="RefSeq" id="WP_118968442.1">
    <property type="nucleotide sequence ID" value="NZ_QHCT01000002.1"/>
</dbReference>
<name>A0A396ZB08_9LEPT</name>
<dbReference type="EMBL" id="QHCT01000002">
    <property type="protein sequence ID" value="RHX90798.1"/>
    <property type="molecule type" value="Genomic_DNA"/>
</dbReference>
<dbReference type="SUPFAM" id="SSF55961">
    <property type="entry name" value="Bet v1-like"/>
    <property type="match status" value="1"/>
</dbReference>
<proteinExistence type="predicted"/>
<evidence type="ECO:0000313" key="1">
    <source>
        <dbReference type="EMBL" id="RHX90798.1"/>
    </source>
</evidence>
<dbReference type="Gene3D" id="3.30.530.20">
    <property type="match status" value="1"/>
</dbReference>
<gene>
    <name evidence="1" type="ORF">DLM75_10490</name>
</gene>
<protein>
    <submittedName>
        <fullName evidence="1">Uncharacterized protein</fullName>
    </submittedName>
</protein>
<organism evidence="1 2">
    <name type="scientific">Leptospira stimsonii</name>
    <dbReference type="NCBI Taxonomy" id="2202203"/>
    <lineage>
        <taxon>Bacteria</taxon>
        <taxon>Pseudomonadati</taxon>
        <taxon>Spirochaetota</taxon>
        <taxon>Spirochaetia</taxon>
        <taxon>Leptospirales</taxon>
        <taxon>Leptospiraceae</taxon>
        <taxon>Leptospira</taxon>
    </lineage>
</organism>
<dbReference type="InterPro" id="IPR023393">
    <property type="entry name" value="START-like_dom_sf"/>
</dbReference>
<dbReference type="Proteomes" id="UP000265798">
    <property type="component" value="Unassembled WGS sequence"/>
</dbReference>
<dbReference type="AlphaFoldDB" id="A0A396ZB08"/>
<accession>A0A396ZB08</accession>
<reference evidence="2" key="1">
    <citation type="submission" date="2018-05" db="EMBL/GenBank/DDBJ databases">
        <title>Leptospira yasudae sp. nov. and Leptospira stimsonii sp. nov., two pathogenic species of the genus Leptospira isolated from environmental sources.</title>
        <authorList>
            <person name="Casanovas-Massana A."/>
            <person name="Hamond C."/>
            <person name="Santos L.A."/>
            <person name="Hacker K.P."/>
            <person name="Balassiano I."/>
            <person name="Medeiros M.A."/>
            <person name="Reis M.G."/>
            <person name="Ko A.I."/>
            <person name="Wunder E.A."/>
        </authorList>
    </citation>
    <scope>NUCLEOTIDE SEQUENCE [LARGE SCALE GENOMIC DNA]</scope>
    <source>
        <strain evidence="2">Yale</strain>
    </source>
</reference>
<sequence length="83" mass="9801">MVRKHISVSIRASWETVYKYRSESRNVPECAFELCKSIESESDEEWIIDASQGKRKTIINKKRVWNPQSWVHLPMGEPVHNLM</sequence>
<evidence type="ECO:0000313" key="2">
    <source>
        <dbReference type="Proteomes" id="UP000265798"/>
    </source>
</evidence>